<gene>
    <name evidence="1" type="ORF">DSM107003_36560</name>
</gene>
<dbReference type="Proteomes" id="UP000276103">
    <property type="component" value="Unassembled WGS sequence"/>
</dbReference>
<keyword evidence="2" id="KW-1185">Reference proteome</keyword>
<dbReference type="RefSeq" id="WP_127055517.1">
    <property type="nucleotide sequence ID" value="NZ_RSCM01000013.1"/>
</dbReference>
<organism evidence="1 2">
    <name type="scientific">Trichormus variabilis SAG 1403-4b</name>
    <dbReference type="NCBI Taxonomy" id="447716"/>
    <lineage>
        <taxon>Bacteria</taxon>
        <taxon>Bacillati</taxon>
        <taxon>Cyanobacteriota</taxon>
        <taxon>Cyanophyceae</taxon>
        <taxon>Nostocales</taxon>
        <taxon>Nostocaceae</taxon>
        <taxon>Trichormus</taxon>
    </lineage>
</organism>
<dbReference type="OrthoDB" id="457991at2"/>
<name>A0A433UL02_ANAVA</name>
<protein>
    <submittedName>
        <fullName evidence="1">Uncharacterized protein</fullName>
    </submittedName>
</protein>
<dbReference type="EMBL" id="RSCM01000013">
    <property type="protein sequence ID" value="RUS94527.1"/>
    <property type="molecule type" value="Genomic_DNA"/>
</dbReference>
<proteinExistence type="predicted"/>
<accession>A0A433UL02</accession>
<evidence type="ECO:0000313" key="1">
    <source>
        <dbReference type="EMBL" id="RUS94527.1"/>
    </source>
</evidence>
<dbReference type="AlphaFoldDB" id="A0A433UL02"/>
<comment type="caution">
    <text evidence="1">The sequence shown here is derived from an EMBL/GenBank/DDBJ whole genome shotgun (WGS) entry which is preliminary data.</text>
</comment>
<evidence type="ECO:0000313" key="2">
    <source>
        <dbReference type="Proteomes" id="UP000276103"/>
    </source>
</evidence>
<sequence length="248" mass="29762">MQSQYQLAAESLKKYQIPQTVQEGIWYLEELSEQINYLSLYKELFPCEWSSSTTPLRQHSYSSVYSDLEIEFLELVNEWLFPIEYHEDFRECSERYTEIPVYSQNTDWWEISLEELSFTEQFLLSLIGYGHPQEDWNSCFGFIPHKLVTVDKINWDKLSSLCQQTTSPLSLLYDAISIIDHSTECIWLDVTHEEYVSFEWEQAVLKYLSEQWQLCQTYCQKMTEFSEWIESSIDHRKQVIKLWNEARN</sequence>
<reference evidence="1 2" key="1">
    <citation type="journal article" date="2019" name="Genome Biol. Evol.">
        <title>Day and night: Metabolic profiles and evolutionary relationships of six axenic non-marine cyanobacteria.</title>
        <authorList>
            <person name="Will S.E."/>
            <person name="Henke P."/>
            <person name="Boedeker C."/>
            <person name="Huang S."/>
            <person name="Brinkmann H."/>
            <person name="Rohde M."/>
            <person name="Jarek M."/>
            <person name="Friedl T."/>
            <person name="Seufert S."/>
            <person name="Schumacher M."/>
            <person name="Overmann J."/>
            <person name="Neumann-Schaal M."/>
            <person name="Petersen J."/>
        </authorList>
    </citation>
    <scope>NUCLEOTIDE SEQUENCE [LARGE SCALE GENOMIC DNA]</scope>
    <source>
        <strain evidence="1 2">SAG 1403-4b</strain>
    </source>
</reference>